<gene>
    <name evidence="1" type="ORF">LIER_08517</name>
</gene>
<name>A0AAV3PCD4_LITER</name>
<sequence length="216" mass="24184">MIMMIPPSQNSNNDFMDDSVNPETLANANSLAIIPYPVSTDAMPLAMIPPSNGQFSFGVIPLQNVFSDDESIRANSLTIEELSRWLGEASNDWVEELARHVDLNTLTLQQILDIHMNYALQVSLDEDEIQQRDLPLPDITNARLEDYYSDWDEVARSIRNQIAKFPNLNDEEVEEMFESLTSIAGYPSEPSDVSNWRFSDSDSIISSPSSSSDACS</sequence>
<dbReference type="AlphaFoldDB" id="A0AAV3PCD4"/>
<proteinExistence type="predicted"/>
<accession>A0AAV3PCD4</accession>
<organism evidence="1 2">
    <name type="scientific">Lithospermum erythrorhizon</name>
    <name type="common">Purple gromwell</name>
    <name type="synonym">Lithospermum officinale var. erythrorhizon</name>
    <dbReference type="NCBI Taxonomy" id="34254"/>
    <lineage>
        <taxon>Eukaryota</taxon>
        <taxon>Viridiplantae</taxon>
        <taxon>Streptophyta</taxon>
        <taxon>Embryophyta</taxon>
        <taxon>Tracheophyta</taxon>
        <taxon>Spermatophyta</taxon>
        <taxon>Magnoliopsida</taxon>
        <taxon>eudicotyledons</taxon>
        <taxon>Gunneridae</taxon>
        <taxon>Pentapetalae</taxon>
        <taxon>asterids</taxon>
        <taxon>lamiids</taxon>
        <taxon>Boraginales</taxon>
        <taxon>Boraginaceae</taxon>
        <taxon>Boraginoideae</taxon>
        <taxon>Lithospermeae</taxon>
        <taxon>Lithospermum</taxon>
    </lineage>
</organism>
<dbReference type="EMBL" id="BAABME010001382">
    <property type="protein sequence ID" value="GAA0149304.1"/>
    <property type="molecule type" value="Genomic_DNA"/>
</dbReference>
<evidence type="ECO:0000313" key="2">
    <source>
        <dbReference type="Proteomes" id="UP001454036"/>
    </source>
</evidence>
<dbReference type="Proteomes" id="UP001454036">
    <property type="component" value="Unassembled WGS sequence"/>
</dbReference>
<evidence type="ECO:0000313" key="1">
    <source>
        <dbReference type="EMBL" id="GAA0149304.1"/>
    </source>
</evidence>
<keyword evidence="2" id="KW-1185">Reference proteome</keyword>
<comment type="caution">
    <text evidence="1">The sequence shown here is derived from an EMBL/GenBank/DDBJ whole genome shotgun (WGS) entry which is preliminary data.</text>
</comment>
<reference evidence="1 2" key="1">
    <citation type="submission" date="2024-01" db="EMBL/GenBank/DDBJ databases">
        <title>The complete chloroplast genome sequence of Lithospermum erythrorhizon: insights into the phylogenetic relationship among Boraginaceae species and the maternal lineages of purple gromwells.</title>
        <authorList>
            <person name="Okada T."/>
            <person name="Watanabe K."/>
        </authorList>
    </citation>
    <scope>NUCLEOTIDE SEQUENCE [LARGE SCALE GENOMIC DNA]</scope>
</reference>
<protein>
    <submittedName>
        <fullName evidence="1">Uncharacterized protein</fullName>
    </submittedName>
</protein>